<organism evidence="2">
    <name type="scientific">Pseudogemmatithrix spongiicola</name>
    <dbReference type="NCBI Taxonomy" id="3062599"/>
    <lineage>
        <taxon>Bacteria</taxon>
        <taxon>Pseudomonadati</taxon>
        <taxon>Gemmatimonadota</taxon>
        <taxon>Gemmatimonadia</taxon>
        <taxon>Gemmatimonadales</taxon>
        <taxon>Gemmatimonadaceae</taxon>
        <taxon>Pseudogemmatithrix</taxon>
    </lineage>
</organism>
<dbReference type="Gene3D" id="3.30.70.1440">
    <property type="entry name" value="Multidrug efflux transporter AcrB pore domain"/>
    <property type="match status" value="1"/>
</dbReference>
<dbReference type="SUPFAM" id="SSF82693">
    <property type="entry name" value="Multidrug efflux transporter AcrB pore domain, PN1, PN2, PC1 and PC2 subdomains"/>
    <property type="match status" value="3"/>
</dbReference>
<accession>A0AA49K070</accession>
<protein>
    <submittedName>
        <fullName evidence="2">Efflux RND transporter permease subunit</fullName>
    </submittedName>
</protein>
<dbReference type="PANTHER" id="PTHR32063:SF0">
    <property type="entry name" value="SWARMING MOTILITY PROTEIN SWRC"/>
    <property type="match status" value="1"/>
</dbReference>
<dbReference type="EMBL" id="CP130613">
    <property type="protein sequence ID" value="WKW15079.1"/>
    <property type="molecule type" value="Genomic_DNA"/>
</dbReference>
<proteinExistence type="predicted"/>
<feature type="transmembrane region" description="Helical" evidence="1">
    <location>
        <begin position="900"/>
        <end position="920"/>
    </location>
</feature>
<dbReference type="Gene3D" id="3.30.2090.10">
    <property type="entry name" value="Multidrug efflux transporter AcrB TolC docking domain, DN and DC subdomains"/>
    <property type="match status" value="2"/>
</dbReference>
<reference evidence="2" key="1">
    <citation type="submission" date="2023-07" db="EMBL/GenBank/DDBJ databases">
        <authorList>
            <person name="Haufschild T."/>
            <person name="Kallscheuer N."/>
            <person name="Hammer J."/>
            <person name="Kohn T."/>
            <person name="Kabuu M."/>
            <person name="Jogler M."/>
            <person name="Wohfarth N."/>
            <person name="Heuer A."/>
            <person name="Rohde M."/>
            <person name="van Teeseling M.C.F."/>
            <person name="Jogler C."/>
        </authorList>
    </citation>
    <scope>NUCLEOTIDE SEQUENCE</scope>
    <source>
        <strain evidence="2">Strain 138</strain>
        <strain evidence="3">Strain 318</strain>
    </source>
</reference>
<dbReference type="InterPro" id="IPR027463">
    <property type="entry name" value="AcrB_DN_DC_subdom"/>
</dbReference>
<dbReference type="SUPFAM" id="SSF82714">
    <property type="entry name" value="Multidrug efflux transporter AcrB TolC docking domain, DN and DC subdomains"/>
    <property type="match status" value="2"/>
</dbReference>
<feature type="transmembrane region" description="Helical" evidence="1">
    <location>
        <begin position="450"/>
        <end position="467"/>
    </location>
</feature>
<feature type="transmembrane region" description="Helical" evidence="1">
    <location>
        <begin position="340"/>
        <end position="359"/>
    </location>
</feature>
<feature type="transmembrane region" description="Helical" evidence="1">
    <location>
        <begin position="392"/>
        <end position="413"/>
    </location>
</feature>
<feature type="transmembrane region" description="Helical" evidence="1">
    <location>
        <begin position="12"/>
        <end position="34"/>
    </location>
</feature>
<feature type="transmembrane region" description="Helical" evidence="1">
    <location>
        <begin position="366"/>
        <end position="386"/>
    </location>
</feature>
<keyword evidence="1" id="KW-0812">Transmembrane</keyword>
<dbReference type="SUPFAM" id="SSF82866">
    <property type="entry name" value="Multidrug efflux transporter AcrB transmembrane domain"/>
    <property type="match status" value="2"/>
</dbReference>
<feature type="transmembrane region" description="Helical" evidence="1">
    <location>
        <begin position="971"/>
        <end position="992"/>
    </location>
</feature>
<dbReference type="PRINTS" id="PR00702">
    <property type="entry name" value="ACRIFLAVINRP"/>
</dbReference>
<dbReference type="RefSeq" id="WP_367887842.1">
    <property type="nucleotide sequence ID" value="NZ_CP130612.1"/>
</dbReference>
<gene>
    <name evidence="2" type="ORF">Strain138_001450</name>
    <name evidence="3" type="ORF">Strain318_001450</name>
</gene>
<accession>A0AA49JUJ3</accession>
<dbReference type="GO" id="GO:0005886">
    <property type="term" value="C:plasma membrane"/>
    <property type="evidence" value="ECO:0007669"/>
    <property type="project" value="TreeGrafter"/>
</dbReference>
<dbReference type="InterPro" id="IPR001036">
    <property type="entry name" value="Acrflvin-R"/>
</dbReference>
<dbReference type="Pfam" id="PF00873">
    <property type="entry name" value="ACR_tran"/>
    <property type="match status" value="1"/>
</dbReference>
<sequence length="1064" mass="113572">MSKQRRGIASWAISHPIGTLMLTSTLLVLGSVYIGRLPVDLLPRIVYPQVRVNVNNPGVEPVVMEETVAKPLESALATVEGLERLQTNVNEGSVSVELNFSYGTNVDIALQNAATAVERVRSRLPEEASAPTVSKSDPSQMQIFQVAFSSSERDLVSLRQWIDQRLRPQLLGVEGVASVDLSGGLVREIQVELDPERLRAHGLAVNDVLSSLAGENQNIAGGRVIAPDREIVSRTTGRFTSVDQIRSVLLTGAGGTRVPLSEVAIVRDTAQDQRFWARLNGQPAVRIGIQKQPEANTVAVVDAVRAQMARLESSLFIPRDIKYQVTFDQSGFIRDALNSVTNSALTGAFLAAIVVLIFLRSIRKTFIIAVSIPLAIMATFVMMGAGGLTLNIMSLGGLALGTGLLLDNAIVMLENIYRRREQEGLDPEEGAHVGAAEVTSAVIASTTTNIASVAPFLLIVGLAALIFRELILTISFAIIASLPLALTLVPMLAAQLGKVKFKSGLEKNRALLAFDRWFTRMGEKYETAATWVVGHKAIVLGTVLLVAGGLFYRARSIPTEFLPQVDDGSVGAFVRLAPGATPAQTDRITREVEGIVAKMPHVEAVFATAGGFLFGGSSSANAGRGSLDILLTPVSKRPMSADQWVRTLQDSINARGFAGARIGVRPPRIRGLRTSSSGEAVSVAVLGDEVNTLNEIALAITRRVQGIPGLENFQNPQDEGSPLLSIELDRERARARGLNVQQVGATVRTALDGTVATRYAEGNFEYDVRVFFPRGRFQSTADLQDVPLVASRGAAPIRLGDVANVRTVLGPNGITRVNQSRQVQINGDVITEVATVGAVTDSIRARLADLELPDGYGIIIGGEQEAIDESNRQLALVIALAIFLVFVVLAVQYESFTNPLVILAAVPLAMMGVIVIMLVTGTPFSAPAYLGMIMLAGIVVNNSILLVEFAEGFFQEGGHSRIESIVKAGSARLRPIMMTTFTSLVGTLPLALGLGEGGELMRPLAIAVVGGLLMSTFLTLFVVPCAYLILHGIGDRVKALLLGTPAAETPERPLVDAPAEPVGR</sequence>
<dbReference type="AlphaFoldDB" id="A0AA49JUJ3"/>
<dbReference type="EMBL" id="CP130612">
    <property type="protein sequence ID" value="WKW12170.1"/>
    <property type="molecule type" value="Genomic_DNA"/>
</dbReference>
<dbReference type="Proteomes" id="UP001229955">
    <property type="component" value="Chromosome"/>
</dbReference>
<dbReference type="Gene3D" id="3.30.70.1430">
    <property type="entry name" value="Multidrug efflux transporter AcrB pore domain"/>
    <property type="match status" value="2"/>
</dbReference>
<feature type="transmembrane region" description="Helical" evidence="1">
    <location>
        <begin position="528"/>
        <end position="552"/>
    </location>
</feature>
<feature type="transmembrane region" description="Helical" evidence="1">
    <location>
        <begin position="926"/>
        <end position="950"/>
    </location>
</feature>
<dbReference type="Gene3D" id="1.20.1640.10">
    <property type="entry name" value="Multidrug efflux transporter AcrB transmembrane domain"/>
    <property type="match status" value="2"/>
</dbReference>
<feature type="transmembrane region" description="Helical" evidence="1">
    <location>
        <begin position="874"/>
        <end position="893"/>
    </location>
</feature>
<keyword evidence="1" id="KW-0472">Membrane</keyword>
<evidence type="ECO:0000313" key="3">
    <source>
        <dbReference type="EMBL" id="WKW15079.1"/>
    </source>
</evidence>
<dbReference type="PANTHER" id="PTHR32063">
    <property type="match status" value="1"/>
</dbReference>
<dbReference type="GO" id="GO:0042910">
    <property type="term" value="F:xenobiotic transmembrane transporter activity"/>
    <property type="evidence" value="ECO:0007669"/>
    <property type="project" value="TreeGrafter"/>
</dbReference>
<evidence type="ECO:0000256" key="1">
    <source>
        <dbReference type="SAM" id="Phobius"/>
    </source>
</evidence>
<feature type="transmembrane region" description="Helical" evidence="1">
    <location>
        <begin position="473"/>
        <end position="493"/>
    </location>
</feature>
<dbReference type="KEGG" id="pspc:Strain318_001450"/>
<evidence type="ECO:0000313" key="4">
    <source>
        <dbReference type="Proteomes" id="UP001229955"/>
    </source>
</evidence>
<keyword evidence="1" id="KW-1133">Transmembrane helix</keyword>
<dbReference type="Gene3D" id="3.30.70.1320">
    <property type="entry name" value="Multidrug efflux transporter AcrB pore domain like"/>
    <property type="match status" value="1"/>
</dbReference>
<name>A0AA49JUJ3_9BACT</name>
<keyword evidence="4" id="KW-1185">Reference proteome</keyword>
<feature type="transmembrane region" description="Helical" evidence="1">
    <location>
        <begin position="1004"/>
        <end position="1030"/>
    </location>
</feature>
<evidence type="ECO:0000313" key="2">
    <source>
        <dbReference type="EMBL" id="WKW12170.1"/>
    </source>
</evidence>